<dbReference type="HOGENOM" id="CLU_024128_0_0_1"/>
<dbReference type="PANTHER" id="PTHR12446:SF34">
    <property type="entry name" value="PROTEIN LIN-54 HOMOLOG"/>
    <property type="match status" value="1"/>
</dbReference>
<protein>
    <submittedName>
        <fullName evidence="4">Lin-54-like protein</fullName>
    </submittedName>
</protein>
<proteinExistence type="inferred from homology"/>
<comment type="similarity">
    <text evidence="2">Belongs to the lin-54 family.</text>
</comment>
<comment type="subcellular location">
    <subcellularLocation>
        <location evidence="1">Nucleus</location>
    </subcellularLocation>
</comment>
<evidence type="ECO:0000256" key="3">
    <source>
        <dbReference type="ARBA" id="ARBA00023242"/>
    </source>
</evidence>
<dbReference type="AlphaFoldDB" id="K1QWW4"/>
<dbReference type="Pfam" id="PF03638">
    <property type="entry name" value="TCR"/>
    <property type="match status" value="1"/>
</dbReference>
<reference evidence="4" key="1">
    <citation type="journal article" date="2012" name="Nature">
        <title>The oyster genome reveals stress adaptation and complexity of shell formation.</title>
        <authorList>
            <person name="Zhang G."/>
            <person name="Fang X."/>
            <person name="Guo X."/>
            <person name="Li L."/>
            <person name="Luo R."/>
            <person name="Xu F."/>
            <person name="Yang P."/>
            <person name="Zhang L."/>
            <person name="Wang X."/>
            <person name="Qi H."/>
            <person name="Xiong Z."/>
            <person name="Que H."/>
            <person name="Xie Y."/>
            <person name="Holland P.W."/>
            <person name="Paps J."/>
            <person name="Zhu Y."/>
            <person name="Wu F."/>
            <person name="Chen Y."/>
            <person name="Wang J."/>
            <person name="Peng C."/>
            <person name="Meng J."/>
            <person name="Yang L."/>
            <person name="Liu J."/>
            <person name="Wen B."/>
            <person name="Zhang N."/>
            <person name="Huang Z."/>
            <person name="Zhu Q."/>
            <person name="Feng Y."/>
            <person name="Mount A."/>
            <person name="Hedgecock D."/>
            <person name="Xu Z."/>
            <person name="Liu Y."/>
            <person name="Domazet-Loso T."/>
            <person name="Du Y."/>
            <person name="Sun X."/>
            <person name="Zhang S."/>
            <person name="Liu B."/>
            <person name="Cheng P."/>
            <person name="Jiang X."/>
            <person name="Li J."/>
            <person name="Fan D."/>
            <person name="Wang W."/>
            <person name="Fu W."/>
            <person name="Wang T."/>
            <person name="Wang B."/>
            <person name="Zhang J."/>
            <person name="Peng Z."/>
            <person name="Li Y."/>
            <person name="Li N."/>
            <person name="Wang J."/>
            <person name="Chen M."/>
            <person name="He Y."/>
            <person name="Tan F."/>
            <person name="Song X."/>
            <person name="Zheng Q."/>
            <person name="Huang R."/>
            <person name="Yang H."/>
            <person name="Du X."/>
            <person name="Chen L."/>
            <person name="Yang M."/>
            <person name="Gaffney P.M."/>
            <person name="Wang S."/>
            <person name="Luo L."/>
            <person name="She Z."/>
            <person name="Ming Y."/>
            <person name="Huang W."/>
            <person name="Zhang S."/>
            <person name="Huang B."/>
            <person name="Zhang Y."/>
            <person name="Qu T."/>
            <person name="Ni P."/>
            <person name="Miao G."/>
            <person name="Wang J."/>
            <person name="Wang Q."/>
            <person name="Steinberg C.E."/>
            <person name="Wang H."/>
            <person name="Li N."/>
            <person name="Qian L."/>
            <person name="Zhang G."/>
            <person name="Li Y."/>
            <person name="Yang H."/>
            <person name="Liu X."/>
            <person name="Wang J."/>
            <person name="Yin Y."/>
            <person name="Wang J."/>
        </authorList>
    </citation>
    <scope>NUCLEOTIDE SEQUENCE [LARGE SCALE GENOMIC DNA]</scope>
    <source>
        <strain evidence="4">05x7-T-G4-1.051#20</strain>
    </source>
</reference>
<dbReference type="EMBL" id="JH817097">
    <property type="protein sequence ID" value="EKC38148.1"/>
    <property type="molecule type" value="Genomic_DNA"/>
</dbReference>
<keyword evidence="3" id="KW-0539">Nucleus</keyword>
<dbReference type="InParanoid" id="K1QWW4"/>
<dbReference type="PROSITE" id="PS51634">
    <property type="entry name" value="CRC"/>
    <property type="match status" value="1"/>
</dbReference>
<dbReference type="InterPro" id="IPR028307">
    <property type="entry name" value="Lin-54_fam"/>
</dbReference>
<sequence>MPIEKTGIENGNNIEVILQDGCNTVSVTSDNNLENSNTNANFAEIPVSLECNSAKVLNKVDNLDSDIVSNDQDVAALLGNSVQSSDGALPTITLASDDFSATSEDVKSLTNTVSNSNEVTTTQSLKRQLSSTTPPVVHKVIITKNPNSDQPQVMPVQVNQLGQFQLQSGQSFNVSSSGAISLLPQGSQTPTKTITISPQGVLSPGKQYVIPSTPTKYVGVHGNKVPISPASKTPTKITMIPVTIGKSPQRLVPASSVLNKQVNISSGAGGSRPTLITMSPSKVMKEGTVVQQRPIQIQPSQAKQIITVPTGSGVKQVQIPISMQGSRFQYVRLVSPSSQAAMAAGVSKSTSLTSLVQPAKSIAPALSTSDSQGNIQQLKITLPAQGTPQIVTSKPQTTQQVQRILLPAAPTQQVAIRVSTPMAVSSVAQIRPATSTVTNIAGLPPGTTLLSGGSGLQGFALVPASYVTQLQQQVQPKTITVQQPSLPATNTVATVEPQSLLQQQQQRQEFVPIASSDPSLSANLKQNGYCDCFANGEFCHNCNCNNCANNLDHEEERSRAIKSCLDRNPMAFHPKIGKGRDGERDRRHNKGCNCKRSGCLKNYCECYEAKIMCSSSCKCIGCKNFEESPERKTLMHLADAAEVRVQQQTAAKSKLSSQISGIPSRRPQIASTGERLPYTFLTSDVAEATCACLLAQAEEAERLKMPPVVQERMVIEEFGRCLLQIIESANKTKGWSKYSLNVDKCETLSASQAETEATSLLSYQ</sequence>
<dbReference type="InterPro" id="IPR033467">
    <property type="entry name" value="Tesmin/TSO1-like_CXC"/>
</dbReference>
<evidence type="ECO:0000256" key="1">
    <source>
        <dbReference type="ARBA" id="ARBA00004123"/>
    </source>
</evidence>
<name>K1QWW4_MAGGI</name>
<accession>K1QWW4</accession>
<gene>
    <name evidence="4" type="ORF">CGI_10019313</name>
</gene>
<organism evidence="4">
    <name type="scientific">Magallana gigas</name>
    <name type="common">Pacific oyster</name>
    <name type="synonym">Crassostrea gigas</name>
    <dbReference type="NCBI Taxonomy" id="29159"/>
    <lineage>
        <taxon>Eukaryota</taxon>
        <taxon>Metazoa</taxon>
        <taxon>Spiralia</taxon>
        <taxon>Lophotrochozoa</taxon>
        <taxon>Mollusca</taxon>
        <taxon>Bivalvia</taxon>
        <taxon>Autobranchia</taxon>
        <taxon>Pteriomorphia</taxon>
        <taxon>Ostreida</taxon>
        <taxon>Ostreoidea</taxon>
        <taxon>Ostreidae</taxon>
        <taxon>Magallana</taxon>
    </lineage>
</organism>
<dbReference type="GO" id="GO:0005634">
    <property type="term" value="C:nucleus"/>
    <property type="evidence" value="ECO:0007669"/>
    <property type="project" value="UniProtKB-SubCell"/>
</dbReference>
<dbReference type="PANTHER" id="PTHR12446">
    <property type="entry name" value="TESMIN/TSO1-RELATED"/>
    <property type="match status" value="1"/>
</dbReference>
<dbReference type="FunCoup" id="K1QWW4">
    <property type="interactions" value="1167"/>
</dbReference>
<dbReference type="InterPro" id="IPR005172">
    <property type="entry name" value="CRC"/>
</dbReference>
<dbReference type="GO" id="GO:0006355">
    <property type="term" value="P:regulation of DNA-templated transcription"/>
    <property type="evidence" value="ECO:0007669"/>
    <property type="project" value="TreeGrafter"/>
</dbReference>
<evidence type="ECO:0000313" key="4">
    <source>
        <dbReference type="EMBL" id="EKC38148.1"/>
    </source>
</evidence>
<evidence type="ECO:0000256" key="2">
    <source>
        <dbReference type="ARBA" id="ARBA00007267"/>
    </source>
</evidence>
<dbReference type="SMART" id="SM01114">
    <property type="entry name" value="CXC"/>
    <property type="match status" value="2"/>
</dbReference>